<dbReference type="Pfam" id="PF17283">
    <property type="entry name" value="Zn_ribbon_SprT"/>
    <property type="match status" value="1"/>
</dbReference>
<accession>C8NE61</accession>
<dbReference type="STRING" id="638301.HMPREF0444_0206"/>
<name>C8NE61_9LACT</name>
<dbReference type="EC" id="3.4.24.-" evidence="2"/>
<keyword evidence="2" id="KW-0378">Hydrolase</keyword>
<evidence type="ECO:0000313" key="3">
    <source>
        <dbReference type="Proteomes" id="UP000005926"/>
    </source>
</evidence>
<evidence type="ECO:0000259" key="1">
    <source>
        <dbReference type="SMART" id="SM00731"/>
    </source>
</evidence>
<dbReference type="Pfam" id="PF10263">
    <property type="entry name" value="SprT-like"/>
    <property type="match status" value="1"/>
</dbReference>
<dbReference type="AlphaFoldDB" id="C8NE61"/>
<dbReference type="EMBL" id="ACKZ01000008">
    <property type="protein sequence ID" value="EEW37962.1"/>
    <property type="molecule type" value="Genomic_DNA"/>
</dbReference>
<dbReference type="InterPro" id="IPR035240">
    <property type="entry name" value="SprT_Zn_ribbon"/>
</dbReference>
<organism evidence="2 3">
    <name type="scientific">Granulicatella adiacens ATCC 49175</name>
    <dbReference type="NCBI Taxonomy" id="638301"/>
    <lineage>
        <taxon>Bacteria</taxon>
        <taxon>Bacillati</taxon>
        <taxon>Bacillota</taxon>
        <taxon>Bacilli</taxon>
        <taxon>Lactobacillales</taxon>
        <taxon>Carnobacteriaceae</taxon>
        <taxon>Granulicatella</taxon>
    </lineage>
</organism>
<dbReference type="eggNOG" id="COG3091">
    <property type="taxonomic scope" value="Bacteria"/>
</dbReference>
<dbReference type="RefSeq" id="WP_005605158.1">
    <property type="nucleotide sequence ID" value="NZ_CP102283.1"/>
</dbReference>
<gene>
    <name evidence="2" type="ORF">HMPREF0444_0206</name>
</gene>
<reference evidence="2 3" key="1">
    <citation type="submission" date="2009-08" db="EMBL/GenBank/DDBJ databases">
        <authorList>
            <person name="Muzny D."/>
            <person name="Qin X."/>
            <person name="Deng J."/>
            <person name="Jiang H."/>
            <person name="Liu Y."/>
            <person name="Qu J."/>
            <person name="Song X.-Z."/>
            <person name="Zhang L."/>
            <person name="Thornton R."/>
            <person name="Coyle M."/>
            <person name="Francisco L."/>
            <person name="Jackson L."/>
            <person name="Javaid M."/>
            <person name="Korchina V."/>
            <person name="Kovar C."/>
            <person name="Mata R."/>
            <person name="Mathew T."/>
            <person name="Ngo R."/>
            <person name="Nguyen L."/>
            <person name="Nguyen N."/>
            <person name="Okwuonu G."/>
            <person name="Ongeri F."/>
            <person name="Pham C."/>
            <person name="Simmons D."/>
            <person name="Wilczek-Boney K."/>
            <person name="Hale W."/>
            <person name="Jakkamsetti A."/>
            <person name="Pham P."/>
            <person name="Ruth R."/>
            <person name="San Lucas F."/>
            <person name="Warren J."/>
            <person name="Zhang J."/>
            <person name="Zhao Z."/>
            <person name="Zhou C."/>
            <person name="Zhu D."/>
            <person name="Lee S."/>
            <person name="Bess C."/>
            <person name="Blankenburg K."/>
            <person name="Forbes L."/>
            <person name="Fu Q."/>
            <person name="Gubbala S."/>
            <person name="Hirani K."/>
            <person name="Jayaseelan J.C."/>
            <person name="Lara F."/>
            <person name="Munidasa M."/>
            <person name="Palculict T."/>
            <person name="Patil S."/>
            <person name="Pu L.-L."/>
            <person name="Saada N."/>
            <person name="Tang L."/>
            <person name="Weissenberger G."/>
            <person name="Zhu Y."/>
            <person name="Hemphill L."/>
            <person name="Shang Y."/>
            <person name="Youmans B."/>
            <person name="Ayvaz T."/>
            <person name="Ross M."/>
            <person name="Santibanez J."/>
            <person name="Aqrawi P."/>
            <person name="Gross S."/>
            <person name="Joshi V."/>
            <person name="Fowler G."/>
            <person name="Nazareth L."/>
            <person name="Reid J."/>
            <person name="Worley K."/>
            <person name="Petrosino J."/>
            <person name="Highlander S."/>
            <person name="Gibbs R."/>
        </authorList>
    </citation>
    <scope>NUCLEOTIDE SEQUENCE [LARGE SCALE GENOMIC DNA]</scope>
    <source>
        <strain evidence="2 3">ATCC 49175</strain>
    </source>
</reference>
<protein>
    <submittedName>
        <fullName evidence="2">Metallopeptidase, SprT family</fullName>
        <ecNumber evidence="2">3.4.24.-</ecNumber>
    </submittedName>
</protein>
<dbReference type="GO" id="GO:0006950">
    <property type="term" value="P:response to stress"/>
    <property type="evidence" value="ECO:0007669"/>
    <property type="project" value="UniProtKB-ARBA"/>
</dbReference>
<keyword evidence="3" id="KW-1185">Reference proteome</keyword>
<feature type="domain" description="SprT-like" evidence="1">
    <location>
        <begin position="4"/>
        <end position="143"/>
    </location>
</feature>
<sequence>MNEHELQNLTEEISRTSFHREFTHKITYNNRLRSSGGRYLLKTGNIEINPNIEDKLGIEALIGVIKHELCHYHLHQMGRGYRHRDQDFKQLLHQVGGSRFVERMREPNFIYECTSCHHRYPRMRKMNTNRYVCGKCRGKLILLD</sequence>
<dbReference type="InterPro" id="IPR006640">
    <property type="entry name" value="SprT-like_domain"/>
</dbReference>
<dbReference type="Proteomes" id="UP000005926">
    <property type="component" value="Unassembled WGS sequence"/>
</dbReference>
<dbReference type="NCBIfam" id="NF003339">
    <property type="entry name" value="PRK04351.1"/>
    <property type="match status" value="1"/>
</dbReference>
<dbReference type="GeneID" id="78411527"/>
<proteinExistence type="predicted"/>
<evidence type="ECO:0000313" key="2">
    <source>
        <dbReference type="EMBL" id="EEW37962.1"/>
    </source>
</evidence>
<dbReference type="GO" id="GO:0016787">
    <property type="term" value="F:hydrolase activity"/>
    <property type="evidence" value="ECO:0007669"/>
    <property type="project" value="UniProtKB-KW"/>
</dbReference>
<dbReference type="HOGENOM" id="CLU_123820_0_0_9"/>
<comment type="caution">
    <text evidence="2">The sequence shown here is derived from an EMBL/GenBank/DDBJ whole genome shotgun (WGS) entry which is preliminary data.</text>
</comment>
<dbReference type="SMART" id="SM00731">
    <property type="entry name" value="SprT"/>
    <property type="match status" value="1"/>
</dbReference>